<feature type="non-terminal residue" evidence="1">
    <location>
        <position position="278"/>
    </location>
</feature>
<feature type="non-terminal residue" evidence="1">
    <location>
        <position position="1"/>
    </location>
</feature>
<protein>
    <submittedName>
        <fullName evidence="1">Uncharacterized protein</fullName>
    </submittedName>
</protein>
<proteinExistence type="predicted"/>
<comment type="caution">
    <text evidence="1">The sequence shown here is derived from an EMBL/GenBank/DDBJ whole genome shotgun (WGS) entry which is preliminary data.</text>
</comment>
<accession>X1DTZ5</accession>
<dbReference type="AlphaFoldDB" id="X1DTZ5"/>
<dbReference type="EMBL" id="BART01026688">
    <property type="protein sequence ID" value="GAG99891.1"/>
    <property type="molecule type" value="Genomic_DNA"/>
</dbReference>
<gene>
    <name evidence="1" type="ORF">S01H4_47516</name>
</gene>
<name>X1DTZ5_9ZZZZ</name>
<reference evidence="1" key="1">
    <citation type="journal article" date="2014" name="Front. Microbiol.">
        <title>High frequency of phylogenetically diverse reductive dehalogenase-homologous genes in deep subseafloor sedimentary metagenomes.</title>
        <authorList>
            <person name="Kawai M."/>
            <person name="Futagami T."/>
            <person name="Toyoda A."/>
            <person name="Takaki Y."/>
            <person name="Nishi S."/>
            <person name="Hori S."/>
            <person name="Arai W."/>
            <person name="Tsubouchi T."/>
            <person name="Morono Y."/>
            <person name="Uchiyama I."/>
            <person name="Ito T."/>
            <person name="Fujiyama A."/>
            <person name="Inagaki F."/>
            <person name="Takami H."/>
        </authorList>
    </citation>
    <scope>NUCLEOTIDE SEQUENCE</scope>
    <source>
        <strain evidence="1">Expedition CK06-06</strain>
    </source>
</reference>
<sequence length="278" mass="31241">EPNLLSAYYSIKSLDMFSSVSSINLNTFYQYLGGLYDGGSSIFQMSYFLLAPNLGNIVGTSLGLSLSDLTGYSGINRNMAIGFLLAYRNSKGIWNYSTDYVYSELIDTFQVVRGLSEAGAISQLDGAEKDTISDAIHGFLMNDGFSLLSEDIPTINSLYSLIYTFDKYERLSELDLQYLYSLIEQSSYYYSIVDSEGFLTGVVFEDNYLAYRSFPIEYYYSGNKIYLQEAERSIVSHKNMYMALASLNITSKLGNFENAHNLNPYISNIIDSQFLEAG</sequence>
<evidence type="ECO:0000313" key="1">
    <source>
        <dbReference type="EMBL" id="GAG99891.1"/>
    </source>
</evidence>
<organism evidence="1">
    <name type="scientific">marine sediment metagenome</name>
    <dbReference type="NCBI Taxonomy" id="412755"/>
    <lineage>
        <taxon>unclassified sequences</taxon>
        <taxon>metagenomes</taxon>
        <taxon>ecological metagenomes</taxon>
    </lineage>
</organism>